<evidence type="ECO:0000313" key="2">
    <source>
        <dbReference type="EMBL" id="KAK3362429.1"/>
    </source>
</evidence>
<dbReference type="InterPro" id="IPR036052">
    <property type="entry name" value="TrpB-like_PALP_sf"/>
</dbReference>
<gene>
    <name evidence="2" type="ORF">B0T25DRAFT_524304</name>
</gene>
<evidence type="ECO:0000313" key="3">
    <source>
        <dbReference type="Proteomes" id="UP001275084"/>
    </source>
</evidence>
<dbReference type="Gene3D" id="3.40.50.1100">
    <property type="match status" value="3"/>
</dbReference>
<dbReference type="InterPro" id="IPR001926">
    <property type="entry name" value="TrpB-like_PALP"/>
</dbReference>
<reference evidence="2" key="1">
    <citation type="journal article" date="2023" name="Mol. Phylogenet. Evol.">
        <title>Genome-scale phylogeny and comparative genomics of the fungal order Sordariales.</title>
        <authorList>
            <person name="Hensen N."/>
            <person name="Bonometti L."/>
            <person name="Westerberg I."/>
            <person name="Brannstrom I.O."/>
            <person name="Guillou S."/>
            <person name="Cros-Aarteil S."/>
            <person name="Calhoun S."/>
            <person name="Haridas S."/>
            <person name="Kuo A."/>
            <person name="Mondo S."/>
            <person name="Pangilinan J."/>
            <person name="Riley R."/>
            <person name="LaButti K."/>
            <person name="Andreopoulos B."/>
            <person name="Lipzen A."/>
            <person name="Chen C."/>
            <person name="Yan M."/>
            <person name="Daum C."/>
            <person name="Ng V."/>
            <person name="Clum A."/>
            <person name="Steindorff A."/>
            <person name="Ohm R.A."/>
            <person name="Martin F."/>
            <person name="Silar P."/>
            <person name="Natvig D.O."/>
            <person name="Lalanne C."/>
            <person name="Gautier V."/>
            <person name="Ament-Velasquez S.L."/>
            <person name="Kruys A."/>
            <person name="Hutchinson M.I."/>
            <person name="Powell A.J."/>
            <person name="Barry K."/>
            <person name="Miller A.N."/>
            <person name="Grigoriev I.V."/>
            <person name="Debuchy R."/>
            <person name="Gladieux P."/>
            <person name="Hiltunen Thoren M."/>
            <person name="Johannesson H."/>
        </authorList>
    </citation>
    <scope>NUCLEOTIDE SEQUENCE</scope>
    <source>
        <strain evidence="2">CBS 955.72</strain>
    </source>
</reference>
<dbReference type="Proteomes" id="UP001275084">
    <property type="component" value="Unassembled WGS sequence"/>
</dbReference>
<feature type="domain" description="Tryptophan synthase beta chain-like PALP" evidence="1">
    <location>
        <begin position="43"/>
        <end position="379"/>
    </location>
</feature>
<proteinExistence type="predicted"/>
<dbReference type="Pfam" id="PF00291">
    <property type="entry name" value="PALP"/>
    <property type="match status" value="1"/>
</dbReference>
<dbReference type="PANTHER" id="PTHR42937:SF1">
    <property type="entry name" value="DIAMINOPROPIONATE AMMONIA-LYASE"/>
    <property type="match status" value="1"/>
</dbReference>
<dbReference type="EMBL" id="JAUIQD010000001">
    <property type="protein sequence ID" value="KAK3362429.1"/>
    <property type="molecule type" value="Genomic_DNA"/>
</dbReference>
<keyword evidence="3" id="KW-1185">Reference proteome</keyword>
<organism evidence="2 3">
    <name type="scientific">Lasiosphaeria hispida</name>
    <dbReference type="NCBI Taxonomy" id="260671"/>
    <lineage>
        <taxon>Eukaryota</taxon>
        <taxon>Fungi</taxon>
        <taxon>Dikarya</taxon>
        <taxon>Ascomycota</taxon>
        <taxon>Pezizomycotina</taxon>
        <taxon>Sordariomycetes</taxon>
        <taxon>Sordariomycetidae</taxon>
        <taxon>Sordariales</taxon>
        <taxon>Lasiosphaeriaceae</taxon>
        <taxon>Lasiosphaeria</taxon>
    </lineage>
</organism>
<dbReference type="SUPFAM" id="SSF53686">
    <property type="entry name" value="Tryptophan synthase beta subunit-like PLP-dependent enzymes"/>
    <property type="match status" value="1"/>
</dbReference>
<name>A0AAJ0HTA1_9PEZI</name>
<comment type="caution">
    <text evidence="2">The sequence shown here is derived from an EMBL/GenBank/DDBJ whole genome shotgun (WGS) entry which is preliminary data.</text>
</comment>
<dbReference type="PANTHER" id="PTHR42937">
    <property type="match status" value="1"/>
</dbReference>
<dbReference type="AlphaFoldDB" id="A0AAJ0HTA1"/>
<evidence type="ECO:0000259" key="1">
    <source>
        <dbReference type="Pfam" id="PF00291"/>
    </source>
</evidence>
<protein>
    <submittedName>
        <fullName evidence="2">Tryptophan synthase beta subunit-like PLP-dependent enzyme</fullName>
    </submittedName>
</protein>
<accession>A0AAJ0HTA1</accession>
<sequence length="392" mass="41687">MASQLPSPSEVHLNPPASQWRYHASPSQTVVPSPVLAFHRRLPHYAQTPLHSLPSIAADLGLGHVLLKDESARFGLPAFKILGASWAIYRAVAEKIGLDVFSPIAAGLELGEIGALARERGVDLRIVTCTEGNWGRAMARMGRYLGVDVTVCVPSHMVEETREKIREEGAEVVVVEGGYDDAALASRRRADGGGALLVMDISWEGYEVVPKWVVEGYQTMLNESDEQVLAVTGGKPATHAVVPCGCGSIAQAVTQNFKSGLREQNGTPTAAVIAVELDTAACLKLSLEKGEVSSVTTGDSIMCGMNCGTLSTTAWPVLELGVDACIAISDLQSHQAVQELEELNIKAGPCGAATLAALKRACVTEKTRLGLDEKAVVVLYCTEGQREYITPS</sequence>
<reference evidence="2" key="2">
    <citation type="submission" date="2023-06" db="EMBL/GenBank/DDBJ databases">
        <authorList>
            <consortium name="Lawrence Berkeley National Laboratory"/>
            <person name="Haridas S."/>
            <person name="Hensen N."/>
            <person name="Bonometti L."/>
            <person name="Westerberg I."/>
            <person name="Brannstrom I.O."/>
            <person name="Guillou S."/>
            <person name="Cros-Aarteil S."/>
            <person name="Calhoun S."/>
            <person name="Kuo A."/>
            <person name="Mondo S."/>
            <person name="Pangilinan J."/>
            <person name="Riley R."/>
            <person name="Labutti K."/>
            <person name="Andreopoulos B."/>
            <person name="Lipzen A."/>
            <person name="Chen C."/>
            <person name="Yanf M."/>
            <person name="Daum C."/>
            <person name="Ng V."/>
            <person name="Clum A."/>
            <person name="Steindorff A."/>
            <person name="Ohm R."/>
            <person name="Martin F."/>
            <person name="Silar P."/>
            <person name="Natvig D."/>
            <person name="Lalanne C."/>
            <person name="Gautier V."/>
            <person name="Ament-Velasquez S.L."/>
            <person name="Kruys A."/>
            <person name="Hutchinson M.I."/>
            <person name="Powell A.J."/>
            <person name="Barry K."/>
            <person name="Miller A.N."/>
            <person name="Grigoriev I.V."/>
            <person name="Debuchy R."/>
            <person name="Gladieux P."/>
            <person name="Thoren M.H."/>
            <person name="Johannesson H."/>
        </authorList>
    </citation>
    <scope>NUCLEOTIDE SEQUENCE</scope>
    <source>
        <strain evidence="2">CBS 955.72</strain>
    </source>
</reference>